<evidence type="ECO:0000313" key="2">
    <source>
        <dbReference type="EMBL" id="UQX10988.1"/>
    </source>
</evidence>
<dbReference type="RefSeq" id="WP_219067565.1">
    <property type="nucleotide sequence ID" value="NZ_CAJUXY010000021.1"/>
</dbReference>
<reference evidence="2" key="1">
    <citation type="submission" date="2022-05" db="EMBL/GenBank/DDBJ databases">
        <title>A methanotrophic Mycobacterium dominates a cave microbial ecosystem.</title>
        <authorList>
            <person name="Van Spanning R.J.M."/>
            <person name="Guan Q."/>
            <person name="Melkonian C."/>
            <person name="Gallant J."/>
            <person name="Polerecky L."/>
            <person name="Flot J.-F."/>
            <person name="Brandt B.W."/>
            <person name="Braster M."/>
            <person name="Iturbe Espinoza P."/>
            <person name="Aerts J."/>
            <person name="Meima-Franke M."/>
            <person name="Piersma S.R."/>
            <person name="Bunduc C."/>
            <person name="Ummels R."/>
            <person name="Pain A."/>
            <person name="Fleming E.J."/>
            <person name="van der Wel N."/>
            <person name="Gherman V.D."/>
            <person name="Sarbu S.M."/>
            <person name="Bodelier P.L.E."/>
            <person name="Bitter W."/>
        </authorList>
    </citation>
    <scope>NUCLEOTIDE SEQUENCE</scope>
    <source>
        <strain evidence="2">Sulfur Cave</strain>
    </source>
</reference>
<evidence type="ECO:0000313" key="3">
    <source>
        <dbReference type="Proteomes" id="UP001056610"/>
    </source>
</evidence>
<dbReference type="InterPro" id="IPR051678">
    <property type="entry name" value="AGP_Transferase"/>
</dbReference>
<protein>
    <submittedName>
        <fullName evidence="2">Phosphotransferase</fullName>
    </submittedName>
</protein>
<dbReference type="Pfam" id="PF01636">
    <property type="entry name" value="APH"/>
    <property type="match status" value="1"/>
</dbReference>
<sequence>MEPGGITTALARRLVDGQFPQWSWLPIRAVARQGMDNRSFRLGDDLVVRLPAGEWYALQVAKEQMWLPRLGPLLPLPIPQPLAHGVPGCGYPYPWSIYRWIDGTTAAESVTDWRPIAEPLGRFLAALHHVDPRGGPEPGRHNFFRGAPVSVYAEETTAAIDTLSHEIARSGAHAVWAAATATHWTGPPRWFHGDVSADNLLTRATHRTVSRAG</sequence>
<evidence type="ECO:0000259" key="1">
    <source>
        <dbReference type="Pfam" id="PF01636"/>
    </source>
</evidence>
<feature type="domain" description="Aminoglycoside phosphotransferase" evidence="1">
    <location>
        <begin position="32"/>
        <end position="203"/>
    </location>
</feature>
<name>A0ABY4QL13_9MYCO</name>
<dbReference type="Proteomes" id="UP001056610">
    <property type="component" value="Chromosome"/>
</dbReference>
<keyword evidence="3" id="KW-1185">Reference proteome</keyword>
<dbReference type="PANTHER" id="PTHR21310:SF42">
    <property type="entry name" value="BIFUNCTIONAL AAC_APH"/>
    <property type="match status" value="1"/>
</dbReference>
<accession>A0ABY4QL13</accession>
<dbReference type="InterPro" id="IPR002575">
    <property type="entry name" value="Aminoglycoside_PTrfase"/>
</dbReference>
<gene>
    <name evidence="2" type="ORF">M5I08_24320</name>
</gene>
<dbReference type="EMBL" id="CP097320">
    <property type="protein sequence ID" value="UQX10988.1"/>
    <property type="molecule type" value="Genomic_DNA"/>
</dbReference>
<proteinExistence type="predicted"/>
<organism evidence="2 3">
    <name type="scientific">Candidatus Mycobacterium methanotrophicum</name>
    <dbReference type="NCBI Taxonomy" id="2943498"/>
    <lineage>
        <taxon>Bacteria</taxon>
        <taxon>Bacillati</taxon>
        <taxon>Actinomycetota</taxon>
        <taxon>Actinomycetes</taxon>
        <taxon>Mycobacteriales</taxon>
        <taxon>Mycobacteriaceae</taxon>
        <taxon>Mycobacterium</taxon>
    </lineage>
</organism>
<dbReference type="PANTHER" id="PTHR21310">
    <property type="entry name" value="AMINOGLYCOSIDE PHOSPHOTRANSFERASE-RELATED-RELATED"/>
    <property type="match status" value="1"/>
</dbReference>